<keyword evidence="2" id="KW-1185">Reference proteome</keyword>
<reference evidence="1 2" key="1">
    <citation type="journal article" date="2022" name="Plant J.">
        <title>Chromosome-level genome of Camellia lanceoleosa provides a valuable resource for understanding genome evolution and self-incompatibility.</title>
        <authorList>
            <person name="Gong W."/>
            <person name="Xiao S."/>
            <person name="Wang L."/>
            <person name="Liao Z."/>
            <person name="Chang Y."/>
            <person name="Mo W."/>
            <person name="Hu G."/>
            <person name="Li W."/>
            <person name="Zhao G."/>
            <person name="Zhu H."/>
            <person name="Hu X."/>
            <person name="Ji K."/>
            <person name="Xiang X."/>
            <person name="Song Q."/>
            <person name="Yuan D."/>
            <person name="Jin S."/>
            <person name="Zhang L."/>
        </authorList>
    </citation>
    <scope>NUCLEOTIDE SEQUENCE [LARGE SCALE GENOMIC DNA]</scope>
    <source>
        <strain evidence="1">SQ_2022a</strain>
    </source>
</reference>
<comment type="caution">
    <text evidence="1">The sequence shown here is derived from an EMBL/GenBank/DDBJ whole genome shotgun (WGS) entry which is preliminary data.</text>
</comment>
<evidence type="ECO:0000313" key="1">
    <source>
        <dbReference type="EMBL" id="KAI7988696.1"/>
    </source>
</evidence>
<evidence type="ECO:0000313" key="2">
    <source>
        <dbReference type="Proteomes" id="UP001060215"/>
    </source>
</evidence>
<gene>
    <name evidence="1" type="ORF">LOK49_LG13G00608</name>
</gene>
<proteinExistence type="predicted"/>
<accession>A0ACC0FL85</accession>
<dbReference type="EMBL" id="CM045771">
    <property type="protein sequence ID" value="KAI7988696.1"/>
    <property type="molecule type" value="Genomic_DNA"/>
</dbReference>
<sequence>MNVYGIKNTIVKVSSTGSPVNDKLRVKRILGTPDFVLLPSFPKSISMKLLIWNCRSASNKAFRRTMKKLEKTHKPFIIVLMETKVELSSMGLFFNKLGFTTSSHVDPVGRSGRIWILWDLFCATVMALDVNAQVIHAKIKRDKYSDWILLAIYGSPNPWLRDTLGENLEAVAQNMKDPWLLEGDFNDIAS</sequence>
<name>A0ACC0FL85_9ERIC</name>
<organism evidence="1 2">
    <name type="scientific">Camellia lanceoleosa</name>
    <dbReference type="NCBI Taxonomy" id="1840588"/>
    <lineage>
        <taxon>Eukaryota</taxon>
        <taxon>Viridiplantae</taxon>
        <taxon>Streptophyta</taxon>
        <taxon>Embryophyta</taxon>
        <taxon>Tracheophyta</taxon>
        <taxon>Spermatophyta</taxon>
        <taxon>Magnoliopsida</taxon>
        <taxon>eudicotyledons</taxon>
        <taxon>Gunneridae</taxon>
        <taxon>Pentapetalae</taxon>
        <taxon>asterids</taxon>
        <taxon>Ericales</taxon>
        <taxon>Theaceae</taxon>
        <taxon>Camellia</taxon>
    </lineage>
</organism>
<protein>
    <submittedName>
        <fullName evidence="1">Uncharacterized protein</fullName>
    </submittedName>
</protein>
<dbReference type="Proteomes" id="UP001060215">
    <property type="component" value="Chromosome 14"/>
</dbReference>